<evidence type="ECO:0008006" key="10">
    <source>
        <dbReference type="Google" id="ProtNLM"/>
    </source>
</evidence>
<keyword evidence="3" id="KW-1003">Cell membrane</keyword>
<keyword evidence="6 7" id="KW-0472">Membrane</keyword>
<evidence type="ECO:0000313" key="8">
    <source>
        <dbReference type="EMBL" id="KYG65941.1"/>
    </source>
</evidence>
<reference evidence="8 9" key="1">
    <citation type="submission" date="2016-03" db="EMBL/GenBank/DDBJ databases">
        <authorList>
            <person name="Ploux O."/>
        </authorList>
    </citation>
    <scope>NUCLEOTIDE SEQUENCE [LARGE SCALE GENOMIC DNA]</scope>
    <source>
        <strain evidence="8 9">R0</strain>
    </source>
</reference>
<dbReference type="GO" id="GO:0008324">
    <property type="term" value="F:monoatomic cation transmembrane transporter activity"/>
    <property type="evidence" value="ECO:0007669"/>
    <property type="project" value="InterPro"/>
</dbReference>
<evidence type="ECO:0000256" key="7">
    <source>
        <dbReference type="SAM" id="Phobius"/>
    </source>
</evidence>
<dbReference type="EMBL" id="LUKE01000001">
    <property type="protein sequence ID" value="KYG65941.1"/>
    <property type="molecule type" value="Genomic_DNA"/>
</dbReference>
<evidence type="ECO:0000256" key="5">
    <source>
        <dbReference type="ARBA" id="ARBA00022989"/>
    </source>
</evidence>
<dbReference type="InterPro" id="IPR002758">
    <property type="entry name" value="Cation_antiport_E"/>
</dbReference>
<feature type="transmembrane region" description="Helical" evidence="7">
    <location>
        <begin position="51"/>
        <end position="71"/>
    </location>
</feature>
<evidence type="ECO:0000256" key="1">
    <source>
        <dbReference type="ARBA" id="ARBA00004651"/>
    </source>
</evidence>
<dbReference type="GO" id="GO:0005886">
    <property type="term" value="C:plasma membrane"/>
    <property type="evidence" value="ECO:0007669"/>
    <property type="project" value="UniProtKB-SubCell"/>
</dbReference>
<comment type="similarity">
    <text evidence="2">Belongs to the CPA3 antiporters (TC 2.A.63) subunit E family.</text>
</comment>
<keyword evidence="4 7" id="KW-0812">Transmembrane</keyword>
<keyword evidence="5 7" id="KW-1133">Transmembrane helix</keyword>
<comment type="caution">
    <text evidence="8">The sequence shown here is derived from an EMBL/GenBank/DDBJ whole genome shotgun (WGS) entry which is preliminary data.</text>
</comment>
<evidence type="ECO:0000256" key="6">
    <source>
        <dbReference type="ARBA" id="ARBA00023136"/>
    </source>
</evidence>
<proteinExistence type="inferred from homology"/>
<dbReference type="OrthoDB" id="5296520at2"/>
<dbReference type="Pfam" id="PF01899">
    <property type="entry name" value="MNHE"/>
    <property type="match status" value="1"/>
</dbReference>
<dbReference type="PANTHER" id="PTHR34584:SF1">
    <property type="entry name" value="NA(+)_H(+) ANTIPORTER SUBUNIT E1"/>
    <property type="match status" value="1"/>
</dbReference>
<accession>A0A150WN78</accession>
<evidence type="ECO:0000256" key="2">
    <source>
        <dbReference type="ARBA" id="ARBA00006228"/>
    </source>
</evidence>
<name>A0A150WN78_BDEBC</name>
<evidence type="ECO:0000313" key="9">
    <source>
        <dbReference type="Proteomes" id="UP000075320"/>
    </source>
</evidence>
<evidence type="ECO:0000256" key="3">
    <source>
        <dbReference type="ARBA" id="ARBA00022475"/>
    </source>
</evidence>
<keyword evidence="9" id="KW-1185">Reference proteome</keyword>
<comment type="subcellular location">
    <subcellularLocation>
        <location evidence="1">Cell membrane</location>
        <topology evidence="1">Multi-pass membrane protein</topology>
    </subcellularLocation>
</comment>
<dbReference type="RefSeq" id="WP_061833501.1">
    <property type="nucleotide sequence ID" value="NZ_LUKE01000001.1"/>
</dbReference>
<dbReference type="Proteomes" id="UP000075320">
    <property type="component" value="Unassembled WGS sequence"/>
</dbReference>
<protein>
    <recommendedName>
        <fullName evidence="10">Sodium:proton antiporter</fullName>
    </recommendedName>
</protein>
<dbReference type="PANTHER" id="PTHR34584">
    <property type="entry name" value="NA(+)/H(+) ANTIPORTER SUBUNIT E1"/>
    <property type="match status" value="1"/>
</dbReference>
<sequence>MKKIVLCLQLVFLFMWEFMVAITDVILWIFKPNSQMNSVIVKYPLRVSSDTGLWLLALIISLTPGSLVLGLSQDNSTLYVHFLHTRDPEKSMSSIRERFEDRLTKVFG</sequence>
<dbReference type="AlphaFoldDB" id="A0A150WN78"/>
<organism evidence="8 9">
    <name type="scientific">Bdellovibrio bacteriovorus</name>
    <dbReference type="NCBI Taxonomy" id="959"/>
    <lineage>
        <taxon>Bacteria</taxon>
        <taxon>Pseudomonadati</taxon>
        <taxon>Bdellovibrionota</taxon>
        <taxon>Bdellovibrionia</taxon>
        <taxon>Bdellovibrionales</taxon>
        <taxon>Pseudobdellovibrionaceae</taxon>
        <taxon>Bdellovibrio</taxon>
    </lineage>
</organism>
<gene>
    <name evidence="8" type="ORF">AZI86_02395</name>
</gene>
<evidence type="ECO:0000256" key="4">
    <source>
        <dbReference type="ARBA" id="ARBA00022692"/>
    </source>
</evidence>